<dbReference type="GO" id="GO:0016763">
    <property type="term" value="F:pentosyltransferase activity"/>
    <property type="evidence" value="ECO:0007669"/>
    <property type="project" value="TreeGrafter"/>
</dbReference>
<keyword evidence="6 8" id="KW-1133">Transmembrane helix</keyword>
<feature type="transmembrane region" description="Helical" evidence="8">
    <location>
        <begin position="222"/>
        <end position="241"/>
    </location>
</feature>
<keyword evidence="3" id="KW-0328">Glycosyltransferase</keyword>
<dbReference type="GO" id="GO:0005886">
    <property type="term" value="C:plasma membrane"/>
    <property type="evidence" value="ECO:0007669"/>
    <property type="project" value="UniProtKB-SubCell"/>
</dbReference>
<evidence type="ECO:0000313" key="11">
    <source>
        <dbReference type="Proteomes" id="UP000034932"/>
    </source>
</evidence>
<evidence type="ECO:0000259" key="9">
    <source>
        <dbReference type="Pfam" id="PF13231"/>
    </source>
</evidence>
<comment type="subcellular location">
    <subcellularLocation>
        <location evidence="1">Cell membrane</location>
        <topology evidence="1">Multi-pass membrane protein</topology>
    </subcellularLocation>
</comment>
<feature type="transmembrane region" description="Helical" evidence="8">
    <location>
        <begin position="413"/>
        <end position="431"/>
    </location>
</feature>
<evidence type="ECO:0000256" key="3">
    <source>
        <dbReference type="ARBA" id="ARBA00022676"/>
    </source>
</evidence>
<reference evidence="10 11" key="1">
    <citation type="journal article" date="2015" name="Nature">
        <title>rRNA introns, odd ribosomes, and small enigmatic genomes across a large radiation of phyla.</title>
        <authorList>
            <person name="Brown C.T."/>
            <person name="Hug L.A."/>
            <person name="Thomas B.C."/>
            <person name="Sharon I."/>
            <person name="Castelle C.J."/>
            <person name="Singh A."/>
            <person name="Wilkins M.J."/>
            <person name="Williams K.H."/>
            <person name="Banfield J.F."/>
        </authorList>
    </citation>
    <scope>NUCLEOTIDE SEQUENCE [LARGE SCALE GENOMIC DNA]</scope>
</reference>
<dbReference type="PANTHER" id="PTHR33908">
    <property type="entry name" value="MANNOSYLTRANSFERASE YKCB-RELATED"/>
    <property type="match status" value="1"/>
</dbReference>
<gene>
    <name evidence="10" type="ORF">UT19_C0004G0008</name>
</gene>
<feature type="transmembrane region" description="Helical" evidence="8">
    <location>
        <begin position="333"/>
        <end position="351"/>
    </location>
</feature>
<protein>
    <recommendedName>
        <fullName evidence="9">Glycosyltransferase RgtA/B/C/D-like domain-containing protein</fullName>
    </recommendedName>
</protein>
<keyword evidence="7 8" id="KW-0472">Membrane</keyword>
<accession>A0A0G0LSN6</accession>
<evidence type="ECO:0000313" key="10">
    <source>
        <dbReference type="EMBL" id="KKQ94047.1"/>
    </source>
</evidence>
<feature type="transmembrane region" description="Helical" evidence="8">
    <location>
        <begin position="91"/>
        <end position="112"/>
    </location>
</feature>
<evidence type="ECO:0000256" key="6">
    <source>
        <dbReference type="ARBA" id="ARBA00022989"/>
    </source>
</evidence>
<name>A0A0G0LSN6_9BACT</name>
<sequence length="578" mass="66898">MEKISKHSKLVILVILTIAAFLRIWKISEVPVSLFSDELDVGYHAYSIIKTGRDYMGNPWPLYFHSYADFRAPVYIYTAVPTVAIFGITPLGVRLPAMIFGVLGVWAMYLLARQLIRFTRIEERIYADTLPPISALLMAVSPWHLQYSRAAFEVTELLFFLLMGLYFFFKSFKNEKYLWLSAICFGLTPWIYSTARFFVPLLILFLFVNWRKEISSFSKKNLFSATFFLSVFFLPMVFSMLTGSAGQRFSYISIFTDPTIDGEIASQRLIDAQVEGGVSRSVLQKVSTRLVHNKYFYWGSKITNNFFETLSSQFLFIKGDLNLRHSPEGIGQFYKIEALTLTLGAVLFFVFFKNRKIKWLVVFWILFGIFPSAITRDGGRHATRLILILPPLVFLISFGIVEVAGMLKGKLKYIFLSTYFLLLTTNFLFYLHTYYVHNPWYSERDWHAGYKEVIQSIKEIEGDYDKIIITNALDQPYIFLASYYPYPPKEWQKGFDEEYVEGFGKLKHIDKFYFGQIGEEGIKTLPGVLEEKALYIAAQRELAKNLVMEPSEIPEGLRLIKTIPYPSGEPAFYFFAKM</sequence>
<keyword evidence="4" id="KW-0808">Transferase</keyword>
<dbReference type="PANTHER" id="PTHR33908:SF11">
    <property type="entry name" value="MEMBRANE PROTEIN"/>
    <property type="match status" value="1"/>
</dbReference>
<dbReference type="InterPro" id="IPR050297">
    <property type="entry name" value="LipidA_mod_glycosyltrf_83"/>
</dbReference>
<dbReference type="GO" id="GO:0009103">
    <property type="term" value="P:lipopolysaccharide biosynthetic process"/>
    <property type="evidence" value="ECO:0007669"/>
    <property type="project" value="UniProtKB-ARBA"/>
</dbReference>
<dbReference type="STRING" id="1618573.UT19_C0004G0008"/>
<evidence type="ECO:0000256" key="8">
    <source>
        <dbReference type="SAM" id="Phobius"/>
    </source>
</evidence>
<proteinExistence type="predicted"/>
<keyword evidence="2" id="KW-1003">Cell membrane</keyword>
<evidence type="ECO:0000256" key="7">
    <source>
        <dbReference type="ARBA" id="ARBA00023136"/>
    </source>
</evidence>
<dbReference type="Pfam" id="PF13231">
    <property type="entry name" value="PMT_2"/>
    <property type="match status" value="1"/>
</dbReference>
<feature type="transmembrane region" description="Helical" evidence="8">
    <location>
        <begin position="386"/>
        <end position="407"/>
    </location>
</feature>
<feature type="transmembrane region" description="Helical" evidence="8">
    <location>
        <begin position="357"/>
        <end position="374"/>
    </location>
</feature>
<feature type="transmembrane region" description="Helical" evidence="8">
    <location>
        <begin position="190"/>
        <end position="210"/>
    </location>
</feature>
<evidence type="ECO:0000256" key="5">
    <source>
        <dbReference type="ARBA" id="ARBA00022692"/>
    </source>
</evidence>
<dbReference type="Proteomes" id="UP000034932">
    <property type="component" value="Unassembled WGS sequence"/>
</dbReference>
<comment type="caution">
    <text evidence="10">The sequence shown here is derived from an EMBL/GenBank/DDBJ whole genome shotgun (WGS) entry which is preliminary data.</text>
</comment>
<dbReference type="InterPro" id="IPR038731">
    <property type="entry name" value="RgtA/B/C-like"/>
</dbReference>
<dbReference type="EMBL" id="LBVW01000004">
    <property type="protein sequence ID" value="KKQ94047.1"/>
    <property type="molecule type" value="Genomic_DNA"/>
</dbReference>
<evidence type="ECO:0000256" key="1">
    <source>
        <dbReference type="ARBA" id="ARBA00004651"/>
    </source>
</evidence>
<feature type="transmembrane region" description="Helical" evidence="8">
    <location>
        <begin position="150"/>
        <end position="169"/>
    </location>
</feature>
<keyword evidence="5 8" id="KW-0812">Transmembrane</keyword>
<feature type="domain" description="Glycosyltransferase RgtA/B/C/D-like" evidence="9">
    <location>
        <begin position="72"/>
        <end position="233"/>
    </location>
</feature>
<organism evidence="10 11">
    <name type="scientific">Candidatus Woesebacteria bacterium GW2011_GWB1_39_10b</name>
    <dbReference type="NCBI Taxonomy" id="1618573"/>
    <lineage>
        <taxon>Bacteria</taxon>
        <taxon>Candidatus Woeseibacteriota</taxon>
    </lineage>
</organism>
<evidence type="ECO:0000256" key="4">
    <source>
        <dbReference type="ARBA" id="ARBA00022679"/>
    </source>
</evidence>
<dbReference type="AlphaFoldDB" id="A0A0G0LSN6"/>
<evidence type="ECO:0000256" key="2">
    <source>
        <dbReference type="ARBA" id="ARBA00022475"/>
    </source>
</evidence>